<sequence length="96" mass="11384">MGMHIALTIVKKVHLPFYEASVDRNEEIFHDDAYRAVWEDAEEATGHRFTVKERVDLLREMQSITHIAAGGRDFFFSRSLEDYWFEIAELIEEKYD</sequence>
<evidence type="ECO:0000313" key="1">
    <source>
        <dbReference type="EMBL" id="PTQ56514.1"/>
    </source>
</evidence>
<organism evidence="1 2">
    <name type="scientific">Candidatus Carbonibacillus altaicus</name>
    <dbReference type="NCBI Taxonomy" id="2163959"/>
    <lineage>
        <taxon>Bacteria</taxon>
        <taxon>Bacillati</taxon>
        <taxon>Bacillota</taxon>
        <taxon>Bacilli</taxon>
        <taxon>Bacillales</taxon>
        <taxon>Candidatus Carbonibacillus</taxon>
    </lineage>
</organism>
<evidence type="ECO:0000313" key="2">
    <source>
        <dbReference type="Proteomes" id="UP000244338"/>
    </source>
</evidence>
<dbReference type="AlphaFoldDB" id="A0A2R6Y1F9"/>
<gene>
    <name evidence="1" type="ORF">BSOLF_0149</name>
</gene>
<comment type="caution">
    <text evidence="1">The sequence shown here is derived from an EMBL/GenBank/DDBJ whole genome shotgun (WGS) entry which is preliminary data.</text>
</comment>
<name>A0A2R6Y1F9_9BACL</name>
<protein>
    <submittedName>
        <fullName evidence="1">Uncharacterized protein</fullName>
    </submittedName>
</protein>
<proteinExistence type="predicted"/>
<dbReference type="Proteomes" id="UP000244338">
    <property type="component" value="Unassembled WGS sequence"/>
</dbReference>
<accession>A0A2R6Y1F9</accession>
<dbReference type="EMBL" id="PEBX01000026">
    <property type="protein sequence ID" value="PTQ56514.1"/>
    <property type="molecule type" value="Genomic_DNA"/>
</dbReference>
<reference evidence="2" key="1">
    <citation type="journal article" date="2018" name="Sci. Rep.">
        <title>Lignite coal burning seam in the remote Altai Mountains harbors a hydrogen-driven thermophilic microbial community.</title>
        <authorList>
            <person name="Kadnikov V.V."/>
            <person name="Mardanov A.V."/>
            <person name="Ivasenko D.A."/>
            <person name="Antsiferov D.V."/>
            <person name="Beletsky A.V."/>
            <person name="Karnachuk O.V."/>
            <person name="Ravin N.V."/>
        </authorList>
    </citation>
    <scope>NUCLEOTIDE SEQUENCE [LARGE SCALE GENOMIC DNA]</scope>
</reference>